<proteinExistence type="predicted"/>
<keyword evidence="2" id="KW-1185">Reference proteome</keyword>
<dbReference type="EMBL" id="CAJC01000193">
    <property type="protein sequence ID" value="CCI54625.1"/>
    <property type="molecule type" value="Genomic_DNA"/>
</dbReference>
<dbReference type="Proteomes" id="UP000035720">
    <property type="component" value="Unassembled WGS sequence"/>
</dbReference>
<evidence type="ECO:0000313" key="1">
    <source>
        <dbReference type="EMBL" id="CCI54625.1"/>
    </source>
</evidence>
<dbReference type="RefSeq" id="WP_048547279.1">
    <property type="nucleotide sequence ID" value="NZ_HF571038.1"/>
</dbReference>
<dbReference type="STRING" id="1193518.BN13_790004"/>
<organism evidence="1 2">
    <name type="scientific">Nostocoides jenkinsii Ben 74</name>
    <dbReference type="NCBI Taxonomy" id="1193518"/>
    <lineage>
        <taxon>Bacteria</taxon>
        <taxon>Bacillati</taxon>
        <taxon>Actinomycetota</taxon>
        <taxon>Actinomycetes</taxon>
        <taxon>Micrococcales</taxon>
        <taxon>Intrasporangiaceae</taxon>
        <taxon>Nostocoides</taxon>
    </lineage>
</organism>
<reference evidence="1 2" key="1">
    <citation type="journal article" date="2013" name="ISME J.">
        <title>A metabolic model for members of the genus Tetrasphaera involved in enhanced biological phosphorus removal.</title>
        <authorList>
            <person name="Kristiansen R."/>
            <person name="Nguyen H.T.T."/>
            <person name="Saunders A.M."/>
            <person name="Nielsen J.L."/>
            <person name="Wimmer R."/>
            <person name="Le V.Q."/>
            <person name="McIlroy S.J."/>
            <person name="Petrovski S."/>
            <person name="Seviour R.J."/>
            <person name="Calteau A."/>
            <person name="Nielsen K.L."/>
            <person name="Nielsen P.H."/>
        </authorList>
    </citation>
    <scope>NUCLEOTIDE SEQUENCE [LARGE SCALE GENOMIC DNA]</scope>
    <source>
        <strain evidence="1 2">Ben 74</strain>
    </source>
</reference>
<gene>
    <name evidence="1" type="ORF">BN13_790004</name>
</gene>
<protein>
    <submittedName>
        <fullName evidence="1">Uncharacterized protein</fullName>
    </submittedName>
</protein>
<dbReference type="AlphaFoldDB" id="A0A077MF33"/>
<evidence type="ECO:0000313" key="2">
    <source>
        <dbReference type="Proteomes" id="UP000035720"/>
    </source>
</evidence>
<comment type="caution">
    <text evidence="1">The sequence shown here is derived from an EMBL/GenBank/DDBJ whole genome shotgun (WGS) entry which is preliminary data.</text>
</comment>
<sequence>MTDLPELLALAARAETDSTNTIADAERWHEEVGGTAYVLDDESAIVVTDGGVEVVSEGRWRRFS</sequence>
<dbReference type="OrthoDB" id="3373764at2"/>
<name>A0A077MF33_9MICO</name>
<accession>A0A077MF33</accession>